<reference evidence="1" key="1">
    <citation type="submission" date="2019-06" db="EMBL/GenBank/DDBJ databases">
        <authorList>
            <person name="Zheng W."/>
        </authorList>
    </citation>
    <scope>NUCLEOTIDE SEQUENCE</scope>
    <source>
        <strain evidence="1">QDHG01</strain>
    </source>
</reference>
<dbReference type="Proteomes" id="UP000785679">
    <property type="component" value="Unassembled WGS sequence"/>
</dbReference>
<keyword evidence="2" id="KW-1185">Reference proteome</keyword>
<organism evidence="1 2">
    <name type="scientific">Halteria grandinella</name>
    <dbReference type="NCBI Taxonomy" id="5974"/>
    <lineage>
        <taxon>Eukaryota</taxon>
        <taxon>Sar</taxon>
        <taxon>Alveolata</taxon>
        <taxon>Ciliophora</taxon>
        <taxon>Intramacronucleata</taxon>
        <taxon>Spirotrichea</taxon>
        <taxon>Stichotrichia</taxon>
        <taxon>Sporadotrichida</taxon>
        <taxon>Halteriidae</taxon>
        <taxon>Halteria</taxon>
    </lineage>
</organism>
<evidence type="ECO:0000313" key="1">
    <source>
        <dbReference type="EMBL" id="TNV74032.1"/>
    </source>
</evidence>
<proteinExistence type="predicted"/>
<comment type="caution">
    <text evidence="1">The sequence shown here is derived from an EMBL/GenBank/DDBJ whole genome shotgun (WGS) entry which is preliminary data.</text>
</comment>
<sequence>MHPIQVNVSVLWQHTHPFLYFFQQIKLDQQLETNKFQDLLKTIKLMNAELYGLNTHNNFPLLNSQIMILHPSLVKISVFFYCMLRSCLIDMIGKIESSCKVQEAL</sequence>
<gene>
    <name evidence="1" type="ORF">FGO68_gene3390</name>
</gene>
<accession>A0A8J8NEZ4</accession>
<evidence type="ECO:0000313" key="2">
    <source>
        <dbReference type="Proteomes" id="UP000785679"/>
    </source>
</evidence>
<name>A0A8J8NEZ4_HALGN</name>
<dbReference type="AlphaFoldDB" id="A0A8J8NEZ4"/>
<dbReference type="EMBL" id="RRYP01017614">
    <property type="protein sequence ID" value="TNV74032.1"/>
    <property type="molecule type" value="Genomic_DNA"/>
</dbReference>
<protein>
    <submittedName>
        <fullName evidence="1">Uncharacterized protein</fullName>
    </submittedName>
</protein>